<dbReference type="PANTHER" id="PTHR43032:SF2">
    <property type="entry name" value="BLL0505 PROTEIN"/>
    <property type="match status" value="1"/>
</dbReference>
<dbReference type="Proteomes" id="UP000284322">
    <property type="component" value="Unassembled WGS sequence"/>
</dbReference>
<evidence type="ECO:0000259" key="1">
    <source>
        <dbReference type="Pfam" id="PF00174"/>
    </source>
</evidence>
<reference evidence="2 3" key="1">
    <citation type="submission" date="2018-09" db="EMBL/GenBank/DDBJ databases">
        <title>Altererythrobacter sp.Ery1 and Ery12, the genome sequencing of novel strains in genus Alterythrobacter.</title>
        <authorList>
            <person name="Cheng H."/>
            <person name="Wu Y.-H."/>
            <person name="Fang C."/>
            <person name="Xu X.-W."/>
        </authorList>
    </citation>
    <scope>NUCLEOTIDE SEQUENCE [LARGE SCALE GENOMIC DNA]</scope>
    <source>
        <strain evidence="2 3">Ery12</strain>
    </source>
</reference>
<dbReference type="PANTHER" id="PTHR43032">
    <property type="entry name" value="PROTEIN-METHIONINE-SULFOXIDE REDUCTASE"/>
    <property type="match status" value="1"/>
</dbReference>
<organism evidence="2 3">
    <name type="scientific">Tsuneonella suprasediminis</name>
    <dbReference type="NCBI Taxonomy" id="2306996"/>
    <lineage>
        <taxon>Bacteria</taxon>
        <taxon>Pseudomonadati</taxon>
        <taxon>Pseudomonadota</taxon>
        <taxon>Alphaproteobacteria</taxon>
        <taxon>Sphingomonadales</taxon>
        <taxon>Erythrobacteraceae</taxon>
        <taxon>Tsuneonella</taxon>
    </lineage>
</organism>
<sequence length="299" mass="32747">MVRPACRRAAVGAIGPLPVRVGHRAVRGGPHRTGDRLRSDPAIARHGNRGARIVKRRSVIAGLGALFATGCSKVADSSAGQALFKVSNEWHRKAQRALTGRKAMAPEFSRAQISPYFRGNGSLTVGTPGYAAALESGFADWRLLVTGLVEHPLSLSMDNIRRLPQRTQITRHDCVEGWSAIGEWTGPQLSMLLEAAKLKPEARFIVFHCADRLRGQPYYESIDLDDAFHPQTIVAHALNGAPLPERNGAPLRMRIERQLGYKHAKYLTLIEAVASLEQIRGGQGGYWEDVAGYQWYAGA</sequence>
<name>A0A419QZY0_9SPHN</name>
<dbReference type="EMBL" id="RAHJ01000019">
    <property type="protein sequence ID" value="RJX66746.1"/>
    <property type="molecule type" value="Genomic_DNA"/>
</dbReference>
<feature type="domain" description="Oxidoreductase molybdopterin-binding" evidence="1">
    <location>
        <begin position="139"/>
        <end position="273"/>
    </location>
</feature>
<dbReference type="OrthoDB" id="9795587at2"/>
<gene>
    <name evidence="2" type="ORF">D6858_10200</name>
</gene>
<dbReference type="InterPro" id="IPR036374">
    <property type="entry name" value="OxRdtase_Mopterin-bd_sf"/>
</dbReference>
<comment type="caution">
    <text evidence="2">The sequence shown here is derived from an EMBL/GenBank/DDBJ whole genome shotgun (WGS) entry which is preliminary data.</text>
</comment>
<dbReference type="Gene3D" id="3.90.420.10">
    <property type="entry name" value="Oxidoreductase, molybdopterin-binding domain"/>
    <property type="match status" value="1"/>
</dbReference>
<accession>A0A419QZY0</accession>
<keyword evidence="3" id="KW-1185">Reference proteome</keyword>
<evidence type="ECO:0000313" key="3">
    <source>
        <dbReference type="Proteomes" id="UP000284322"/>
    </source>
</evidence>
<evidence type="ECO:0000313" key="2">
    <source>
        <dbReference type="EMBL" id="RJX66746.1"/>
    </source>
</evidence>
<proteinExistence type="predicted"/>
<dbReference type="Pfam" id="PF00174">
    <property type="entry name" value="Oxidored_molyb"/>
    <property type="match status" value="1"/>
</dbReference>
<dbReference type="InterPro" id="IPR000572">
    <property type="entry name" value="OxRdtase_Mopterin-bd_dom"/>
</dbReference>
<dbReference type="SUPFAM" id="SSF56524">
    <property type="entry name" value="Oxidoreductase molybdopterin-binding domain"/>
    <property type="match status" value="1"/>
</dbReference>
<dbReference type="AlphaFoldDB" id="A0A419QZY0"/>
<protein>
    <submittedName>
        <fullName evidence="2">Molybdopterin-binding protein</fullName>
    </submittedName>
</protein>